<reference evidence="4" key="3">
    <citation type="submission" date="2025-08" db="UniProtKB">
        <authorList>
            <consortium name="RefSeq"/>
        </authorList>
    </citation>
    <scope>IDENTIFICATION</scope>
    <source>
        <strain evidence="4">CBS 342.82</strain>
    </source>
</reference>
<keyword evidence="2" id="KW-0732">Signal</keyword>
<feature type="signal peptide" evidence="2">
    <location>
        <begin position="1"/>
        <end position="18"/>
    </location>
</feature>
<keyword evidence="3" id="KW-1185">Reference proteome</keyword>
<organism evidence="4">
    <name type="scientific">Dissoconium aciculare CBS 342.82</name>
    <dbReference type="NCBI Taxonomy" id="1314786"/>
    <lineage>
        <taxon>Eukaryota</taxon>
        <taxon>Fungi</taxon>
        <taxon>Dikarya</taxon>
        <taxon>Ascomycota</taxon>
        <taxon>Pezizomycotina</taxon>
        <taxon>Dothideomycetes</taxon>
        <taxon>Dothideomycetidae</taxon>
        <taxon>Mycosphaerellales</taxon>
        <taxon>Dissoconiaceae</taxon>
        <taxon>Dissoconium</taxon>
    </lineage>
</organism>
<feature type="chain" id="PRO_5027000195" evidence="2">
    <location>
        <begin position="19"/>
        <end position="182"/>
    </location>
</feature>
<feature type="region of interest" description="Disordered" evidence="1">
    <location>
        <begin position="95"/>
        <end position="115"/>
    </location>
</feature>
<protein>
    <submittedName>
        <fullName evidence="4">Uncharacterized protein</fullName>
    </submittedName>
</protein>
<evidence type="ECO:0000256" key="1">
    <source>
        <dbReference type="SAM" id="MobiDB-lite"/>
    </source>
</evidence>
<reference evidence="4" key="1">
    <citation type="submission" date="2020-01" db="EMBL/GenBank/DDBJ databases">
        <authorList>
            <consortium name="DOE Joint Genome Institute"/>
            <person name="Haridas S."/>
            <person name="Albert R."/>
            <person name="Binder M."/>
            <person name="Bloem J."/>
            <person name="Labutti K."/>
            <person name="Salamov A."/>
            <person name="Andreopoulos B."/>
            <person name="Baker S.E."/>
            <person name="Barry K."/>
            <person name="Bills G."/>
            <person name="Bluhm B.H."/>
            <person name="Cannon C."/>
            <person name="Castanera R."/>
            <person name="Culley D.E."/>
            <person name="Daum C."/>
            <person name="Ezra D."/>
            <person name="Gonzalez J.B."/>
            <person name="Henrissat B."/>
            <person name="Kuo A."/>
            <person name="Liang C."/>
            <person name="Lipzen A."/>
            <person name="Lutzoni F."/>
            <person name="Magnuson J."/>
            <person name="Mondo S."/>
            <person name="Nolan M."/>
            <person name="Ohm R."/>
            <person name="Pangilinan J."/>
            <person name="Park H.-J."/>
            <person name="Ramirez L."/>
            <person name="Alfaro M."/>
            <person name="Sun H."/>
            <person name="Tritt A."/>
            <person name="Yoshinaga Y."/>
            <person name="Zwiers L.-H."/>
            <person name="Turgeon B.G."/>
            <person name="Goodwin S.B."/>
            <person name="Spatafora J.W."/>
            <person name="Crous P.W."/>
            <person name="Grigoriev I.V."/>
        </authorList>
    </citation>
    <scope>NUCLEOTIDE SEQUENCE</scope>
    <source>
        <strain evidence="4">CBS 342.82</strain>
    </source>
</reference>
<dbReference type="Proteomes" id="UP000504637">
    <property type="component" value="Unplaced"/>
</dbReference>
<gene>
    <name evidence="4" type="ORF">K489DRAFT_380111</name>
</gene>
<dbReference type="RefSeq" id="XP_033459774.1">
    <property type="nucleotide sequence ID" value="XM_033604813.1"/>
</dbReference>
<accession>A0A6J3M4A7</accession>
<evidence type="ECO:0000256" key="2">
    <source>
        <dbReference type="SAM" id="SignalP"/>
    </source>
</evidence>
<evidence type="ECO:0000313" key="3">
    <source>
        <dbReference type="Proteomes" id="UP000504637"/>
    </source>
</evidence>
<dbReference type="AlphaFoldDB" id="A0A6J3M4A7"/>
<reference evidence="4" key="2">
    <citation type="submission" date="2020-04" db="EMBL/GenBank/DDBJ databases">
        <authorList>
            <consortium name="NCBI Genome Project"/>
        </authorList>
    </citation>
    <scope>NUCLEOTIDE SEQUENCE</scope>
    <source>
        <strain evidence="4">CBS 342.82</strain>
    </source>
</reference>
<name>A0A6J3M4A7_9PEZI</name>
<sequence>MLASGLLFCCFAVAPTAGLFLRPGAHPIQHLQQPEWKKKFSTTASELRRHSSKLWDPVVTSEIIRYRKSNVRPGRRRCPKCRVWAGRGPRLVSVKRTDARNPKPKPNNDLQAPRTGTSMIMSEQWNYRLSFVCRPPAPSRMSVGGDTPWVFPLHCSRAWVFSCLPAASMCALFSSLFMSAIG</sequence>
<dbReference type="GeneID" id="54362613"/>
<proteinExistence type="predicted"/>
<evidence type="ECO:0000313" key="4">
    <source>
        <dbReference type="RefSeq" id="XP_033459774.1"/>
    </source>
</evidence>